<dbReference type="SUPFAM" id="SSF52467">
    <property type="entry name" value="DHS-like NAD/FAD-binding domain"/>
    <property type="match status" value="1"/>
</dbReference>
<dbReference type="RefSeq" id="WP_123270520.1">
    <property type="nucleotide sequence ID" value="NZ_RJJQ01000004.1"/>
</dbReference>
<dbReference type="AlphaFoldDB" id="A0A3M9MDZ8"/>
<dbReference type="OrthoDB" id="5509947at2"/>
<dbReference type="InterPro" id="IPR029035">
    <property type="entry name" value="DHS-like_NAD/FAD-binding_dom"/>
</dbReference>
<accession>A0A3M9MDZ8</accession>
<name>A0A3M9MDZ8_9MICO</name>
<gene>
    <name evidence="1" type="ORF">EFY87_05715</name>
</gene>
<comment type="caution">
    <text evidence="1">The sequence shown here is derived from an EMBL/GenBank/DDBJ whole genome shotgun (WGS) entry which is preliminary data.</text>
</comment>
<keyword evidence="2" id="KW-1185">Reference proteome</keyword>
<evidence type="ECO:0000313" key="2">
    <source>
        <dbReference type="Proteomes" id="UP000271678"/>
    </source>
</evidence>
<dbReference type="EMBL" id="RJJQ01000004">
    <property type="protein sequence ID" value="RNI23779.1"/>
    <property type="molecule type" value="Genomic_DNA"/>
</dbReference>
<reference evidence="1 2" key="1">
    <citation type="submission" date="2018-11" db="EMBL/GenBank/DDBJ databases">
        <title>Draft genome of Simplicispira Flexivirga sp. BO-16.</title>
        <authorList>
            <person name="Im W.T."/>
        </authorList>
    </citation>
    <scope>NUCLEOTIDE SEQUENCE [LARGE SCALE GENOMIC DNA]</scope>
    <source>
        <strain evidence="1 2">BO-16</strain>
    </source>
</reference>
<sequence length="651" mass="71497">MSSDPNDDALLSLAFSLTTNPGARALILGAGVSMAAGIPSAWGVLTQLTERARAVVAPDGDDEDALEWYQREYGQQPQYQELLARVAPTQVDRQAVLAAFFEPTEDERDRQAKRPTAAHRAIARLVAGGQVRVIVTLNFDVLIETALREAGIEPVVVASVADAAGVRPLHTLKCCVVHLHGVYTNPQSMLNTFAELDHYDNARSALLSKILEDYGLIVAGWSADYDPALRDVVAIAALGRLSLTWCEPGQMSETAQQLLTLKGGRYVKDNADHFFGRLADAVTALESAGARHPLTVPVAVGTAKRELSGREVAIGVHDSLHREFDQLHELPEFQPPYSTSNFVDVRARIEEASSVCTALVAVLAYWGDSATDGWWVDQVPRFAVVTHESGELRMLGARQVTGTMLMYAAGIAAVAAQRFDLLNRLFRLTRRPHSRYDGTREYLAAHLIPAGEATPDPREMRERFDPILREALGLGGDGLQQYWQQFEVLRLAWLLSRTDDFEQQVADVESKKAALDKLDQAAGSQEQTEAWENWHRGLGSLMSAVRTGPVRVFVRDTFLGWDLSWRCPAADDLASVVSVEPSHPLNTSAMFTSPEAAAAALKVVSSALGRQGSQDQDRWEYEAASVVQSYVGVPECWLDDWWLRAHPAIPE</sequence>
<proteinExistence type="predicted"/>
<dbReference type="Proteomes" id="UP000271678">
    <property type="component" value="Unassembled WGS sequence"/>
</dbReference>
<protein>
    <submittedName>
        <fullName evidence="1">Uncharacterized protein</fullName>
    </submittedName>
</protein>
<evidence type="ECO:0000313" key="1">
    <source>
        <dbReference type="EMBL" id="RNI23779.1"/>
    </source>
</evidence>
<dbReference type="Pfam" id="PF13289">
    <property type="entry name" value="SIR2_2"/>
    <property type="match status" value="1"/>
</dbReference>
<dbReference type="Gene3D" id="3.40.50.1220">
    <property type="entry name" value="TPP-binding domain"/>
    <property type="match status" value="1"/>
</dbReference>
<organism evidence="1 2">
    <name type="scientific">Flexivirga caeni</name>
    <dbReference type="NCBI Taxonomy" id="2294115"/>
    <lineage>
        <taxon>Bacteria</taxon>
        <taxon>Bacillati</taxon>
        <taxon>Actinomycetota</taxon>
        <taxon>Actinomycetes</taxon>
        <taxon>Micrococcales</taxon>
        <taxon>Dermacoccaceae</taxon>
        <taxon>Flexivirga</taxon>
    </lineage>
</organism>